<dbReference type="Pfam" id="PF04025">
    <property type="entry name" value="RemA-like"/>
    <property type="match status" value="1"/>
</dbReference>
<reference evidence="1" key="1">
    <citation type="journal article" date="2015" name="Proc. Natl. Acad. Sci. U.S.A.">
        <title>Networks of energetic and metabolic interactions define dynamics in microbial communities.</title>
        <authorList>
            <person name="Embree M."/>
            <person name="Liu J.K."/>
            <person name="Al-Bassam M.M."/>
            <person name="Zengler K."/>
        </authorList>
    </citation>
    <scope>NUCLEOTIDE SEQUENCE</scope>
</reference>
<dbReference type="EMBL" id="LNQE01001917">
    <property type="protein sequence ID" value="KUG02566.1"/>
    <property type="molecule type" value="Genomic_DNA"/>
</dbReference>
<evidence type="ECO:0000313" key="1">
    <source>
        <dbReference type="EMBL" id="KUG02566.1"/>
    </source>
</evidence>
<organism evidence="1">
    <name type="scientific">hydrocarbon metagenome</name>
    <dbReference type="NCBI Taxonomy" id="938273"/>
    <lineage>
        <taxon>unclassified sequences</taxon>
        <taxon>metagenomes</taxon>
        <taxon>ecological metagenomes</taxon>
    </lineage>
</organism>
<dbReference type="AlphaFoldDB" id="A0A0W8E2E4"/>
<name>A0A0W8E2E4_9ZZZZ</name>
<gene>
    <name evidence="1" type="ORF">ASZ90_020068</name>
</gene>
<comment type="caution">
    <text evidence="1">The sequence shown here is derived from an EMBL/GenBank/DDBJ whole genome shotgun (WGS) entry which is preliminary data.</text>
</comment>
<dbReference type="InterPro" id="IPR007169">
    <property type="entry name" value="RemA-like"/>
</dbReference>
<sequence>MYVHLGNNYIISGEKIVAVLNYQSPVSSDLQEIVDIARLENKLIKISDKGKEKAVIVCDDKVYLSPISSITLYKRAFNYY</sequence>
<protein>
    <submittedName>
        <fullName evidence="1">Orfx</fullName>
    </submittedName>
</protein>
<accession>A0A0W8E2E4</accession>
<dbReference type="NCBIfam" id="NF046065">
    <property type="entry name" value="MtxRegRemB"/>
    <property type="match status" value="1"/>
</dbReference>
<proteinExistence type="predicted"/>